<comment type="caution">
    <text evidence="3">The sequence shown here is derived from an EMBL/GenBank/DDBJ whole genome shotgun (WGS) entry which is preliminary data.</text>
</comment>
<dbReference type="Gene3D" id="3.30.479.30">
    <property type="entry name" value="Band 7 domain"/>
    <property type="match status" value="1"/>
</dbReference>
<dbReference type="Pfam" id="PF01145">
    <property type="entry name" value="Band_7"/>
    <property type="match status" value="1"/>
</dbReference>
<protein>
    <submittedName>
        <fullName evidence="3">SPFH domain-containing protein</fullName>
    </submittedName>
</protein>
<dbReference type="OrthoDB" id="9813479at2"/>
<name>A0A4R4E9I1_9BACL</name>
<reference evidence="3 4" key="1">
    <citation type="submission" date="2019-03" db="EMBL/GenBank/DDBJ databases">
        <authorList>
            <person name="Kim M.K.M."/>
        </authorList>
    </citation>
    <scope>NUCLEOTIDE SEQUENCE [LARGE SCALE GENOMIC DNA]</scope>
    <source>
        <strain evidence="3 4">18JY21-1</strain>
    </source>
</reference>
<keyword evidence="1" id="KW-0472">Membrane</keyword>
<dbReference type="InterPro" id="IPR001107">
    <property type="entry name" value="Band_7"/>
</dbReference>
<gene>
    <name evidence="3" type="ORF">E0485_15850</name>
</gene>
<dbReference type="RefSeq" id="WP_132419036.1">
    <property type="nucleotide sequence ID" value="NZ_SKFG01000016.1"/>
</dbReference>
<evidence type="ECO:0000313" key="3">
    <source>
        <dbReference type="EMBL" id="TCZ75847.1"/>
    </source>
</evidence>
<accession>A0A4R4E9I1</accession>
<evidence type="ECO:0000259" key="2">
    <source>
        <dbReference type="SMART" id="SM00244"/>
    </source>
</evidence>
<feature type="transmembrane region" description="Helical" evidence="1">
    <location>
        <begin position="38"/>
        <end position="58"/>
    </location>
</feature>
<proteinExistence type="predicted"/>
<sequence>MKETNAWKLNGVVAILLFLIFVGIAAGSFYLLDSENQPLYAIPGILGAILAVITLSSIKVVQPNQAITLTFFGRYIGSVREAGFWMTVPFTTAKKVSLRMRNFNSAKLKVNDINGNPIEIAAVVVFRVIDSAKALFDVDKYEVFVEIQSETALRHVATKYPYDNFDDGYSLRGNSEEVAAELVNELQQRLTVAGLEVIEARLTHLAYSAEIAAAMLQRQQADAIVAARQTIVDGAIGMVKMVVADIEASGIALDEERKAAMINNLMVAIVSDRSATPVINTGSLY</sequence>
<dbReference type="Proteomes" id="UP000295418">
    <property type="component" value="Unassembled WGS sequence"/>
</dbReference>
<dbReference type="InterPro" id="IPR036013">
    <property type="entry name" value="Band_7/SPFH_dom_sf"/>
</dbReference>
<organism evidence="3 4">
    <name type="scientific">Paenibacillus albiflavus</name>
    <dbReference type="NCBI Taxonomy" id="2545760"/>
    <lineage>
        <taxon>Bacteria</taxon>
        <taxon>Bacillati</taxon>
        <taxon>Bacillota</taxon>
        <taxon>Bacilli</taxon>
        <taxon>Bacillales</taxon>
        <taxon>Paenibacillaceae</taxon>
        <taxon>Paenibacillus</taxon>
    </lineage>
</organism>
<dbReference type="PANTHER" id="PTHR43446:SF1">
    <property type="entry name" value="BAND 7 DOMAIN-CONTAINING PROTEIN"/>
    <property type="match status" value="1"/>
</dbReference>
<dbReference type="CDD" id="cd03402">
    <property type="entry name" value="SPFH_like_u2"/>
    <property type="match status" value="1"/>
</dbReference>
<feature type="transmembrane region" description="Helical" evidence="1">
    <location>
        <begin position="12"/>
        <end position="32"/>
    </location>
</feature>
<dbReference type="EMBL" id="SKFG01000016">
    <property type="protein sequence ID" value="TCZ75847.1"/>
    <property type="molecule type" value="Genomic_DNA"/>
</dbReference>
<keyword evidence="1" id="KW-1133">Transmembrane helix</keyword>
<dbReference type="PANTHER" id="PTHR43446">
    <property type="entry name" value="MEMBRANE PROTEIN-RELATED"/>
    <property type="match status" value="1"/>
</dbReference>
<dbReference type="SUPFAM" id="SSF117892">
    <property type="entry name" value="Band 7/SPFH domain"/>
    <property type="match status" value="1"/>
</dbReference>
<feature type="domain" description="Band 7" evidence="2">
    <location>
        <begin position="56"/>
        <end position="219"/>
    </location>
</feature>
<evidence type="ECO:0000256" key="1">
    <source>
        <dbReference type="SAM" id="Phobius"/>
    </source>
</evidence>
<keyword evidence="4" id="KW-1185">Reference proteome</keyword>
<evidence type="ECO:0000313" key="4">
    <source>
        <dbReference type="Proteomes" id="UP000295418"/>
    </source>
</evidence>
<dbReference type="AlphaFoldDB" id="A0A4R4E9I1"/>
<keyword evidence="1" id="KW-0812">Transmembrane</keyword>
<dbReference type="SMART" id="SM00244">
    <property type="entry name" value="PHB"/>
    <property type="match status" value="1"/>
</dbReference>